<dbReference type="EMBL" id="CATOUU010000981">
    <property type="protein sequence ID" value="CAI9964723.1"/>
    <property type="molecule type" value="Genomic_DNA"/>
</dbReference>
<dbReference type="AlphaFoldDB" id="A0AA86VEY7"/>
<gene>
    <name evidence="2" type="ORF">HINF_LOCUS41353</name>
    <name evidence="1" type="ORF">HINF_LOCUS52368</name>
</gene>
<protein>
    <submittedName>
        <fullName evidence="2">Hypothetical_protein</fullName>
    </submittedName>
</protein>
<sequence>MYNVILIERYYFDCFQFNHIKTLSAITQQALRSQPISQINQLVSNAKQQLIFENQAQLDFIVDNHEVVYNTIHGSAEYIKKLHLQQQLLGQIDNSINDFLTQFDEQESEIYVEQISQSQIVLLLELLQSQDIITELLSSDQVAAARFINHCNIDCPESLLKFNFTDFAAVKILLNNPTAVNIQKYLETQYTPSQVVEQADPIQIVIECAEPSILTICKQFDLKQINFFTSNDYLQYKQQLIFILNQLEIISYPHQQINILLEQMNKFDLGEQQFDLSKELGVEDNPSVIEFLQFGALKRLFNKYFQRNRIQFPHNSESKKQCLLQYIMNASYQSLNQIPVVQCAKMFVKEIDLSINTLYIEKLAELFENDKEWVRAAFKVQGFDLDVEAGICDLVKIWE</sequence>
<keyword evidence="3" id="KW-1185">Reference proteome</keyword>
<reference evidence="1" key="1">
    <citation type="submission" date="2023-06" db="EMBL/GenBank/DDBJ databases">
        <authorList>
            <person name="Kurt Z."/>
        </authorList>
    </citation>
    <scope>NUCLEOTIDE SEQUENCE</scope>
</reference>
<evidence type="ECO:0000313" key="3">
    <source>
        <dbReference type="Proteomes" id="UP001642409"/>
    </source>
</evidence>
<accession>A0AA86VEY7</accession>
<dbReference type="EMBL" id="CAXDID020000165">
    <property type="protein sequence ID" value="CAL6045765.1"/>
    <property type="molecule type" value="Genomic_DNA"/>
</dbReference>
<name>A0AA86VEY7_9EUKA</name>
<comment type="caution">
    <text evidence="1">The sequence shown here is derived from an EMBL/GenBank/DDBJ whole genome shotgun (WGS) entry which is preliminary data.</text>
</comment>
<organism evidence="1">
    <name type="scientific">Hexamita inflata</name>
    <dbReference type="NCBI Taxonomy" id="28002"/>
    <lineage>
        <taxon>Eukaryota</taxon>
        <taxon>Metamonada</taxon>
        <taxon>Diplomonadida</taxon>
        <taxon>Hexamitidae</taxon>
        <taxon>Hexamitinae</taxon>
        <taxon>Hexamita</taxon>
    </lineage>
</organism>
<evidence type="ECO:0000313" key="2">
    <source>
        <dbReference type="EMBL" id="CAL6045765.1"/>
    </source>
</evidence>
<proteinExistence type="predicted"/>
<evidence type="ECO:0000313" key="1">
    <source>
        <dbReference type="EMBL" id="CAI9964723.1"/>
    </source>
</evidence>
<dbReference type="Proteomes" id="UP001642409">
    <property type="component" value="Unassembled WGS sequence"/>
</dbReference>
<reference evidence="2 3" key="2">
    <citation type="submission" date="2024-07" db="EMBL/GenBank/DDBJ databases">
        <authorList>
            <person name="Akdeniz Z."/>
        </authorList>
    </citation>
    <scope>NUCLEOTIDE SEQUENCE [LARGE SCALE GENOMIC DNA]</scope>
</reference>